<name>A0A8J5N225_HOMAM</name>
<dbReference type="AlphaFoldDB" id="A0A8J5N225"/>
<proteinExistence type="predicted"/>
<accession>A0A8J5N225</accession>
<dbReference type="EMBL" id="JAHLQT010011632">
    <property type="protein sequence ID" value="KAG7171802.1"/>
    <property type="molecule type" value="Genomic_DNA"/>
</dbReference>
<protein>
    <recommendedName>
        <fullName evidence="3">Phospholipid scramblase</fullName>
    </recommendedName>
</protein>
<sequence>MSSSDHTMKYTSPPPKYEDVVFGAPAGVHGQEGAATAPRLPQNYTHEPLPYVLIPREQLQPVVPGQLTDTFCPAGFECLLTAQEIKVYPSQSRVIKIKNPQKELVFTAKYEYEGDCLTCCCEAGGQMGFTIRTPDKRPLAYMKKFNDSGFFTDIKYMDVSVIPDVPLGRIQCKNNTKFTISNTSGDQLFIIRRKTSFLSNTIYEINRPDGPVFALIEVAGIKHKLKVPPDMQWILWVSGCGTALTYVNKQRKF</sequence>
<reference evidence="1" key="1">
    <citation type="journal article" date="2021" name="Sci. Adv.">
        <title>The American lobster genome reveals insights on longevity, neural, and immune adaptations.</title>
        <authorList>
            <person name="Polinski J.M."/>
            <person name="Zimin A.V."/>
            <person name="Clark K.F."/>
            <person name="Kohn A.B."/>
            <person name="Sadowski N."/>
            <person name="Timp W."/>
            <person name="Ptitsyn A."/>
            <person name="Khanna P."/>
            <person name="Romanova D.Y."/>
            <person name="Williams P."/>
            <person name="Greenwood S.J."/>
            <person name="Moroz L.L."/>
            <person name="Walt D.R."/>
            <person name="Bodnar A.G."/>
        </authorList>
    </citation>
    <scope>NUCLEOTIDE SEQUENCE</scope>
    <source>
        <strain evidence="1">GMGI-L3</strain>
    </source>
</reference>
<comment type="caution">
    <text evidence="1">The sequence shown here is derived from an EMBL/GenBank/DDBJ whole genome shotgun (WGS) entry which is preliminary data.</text>
</comment>
<feature type="non-terminal residue" evidence="1">
    <location>
        <position position="253"/>
    </location>
</feature>
<gene>
    <name evidence="1" type="ORF">Hamer_G000718</name>
</gene>
<dbReference type="Proteomes" id="UP000747542">
    <property type="component" value="Unassembled WGS sequence"/>
</dbReference>
<evidence type="ECO:0000313" key="1">
    <source>
        <dbReference type="EMBL" id="KAG7171802.1"/>
    </source>
</evidence>
<evidence type="ECO:0000313" key="2">
    <source>
        <dbReference type="Proteomes" id="UP000747542"/>
    </source>
</evidence>
<organism evidence="1 2">
    <name type="scientific">Homarus americanus</name>
    <name type="common">American lobster</name>
    <dbReference type="NCBI Taxonomy" id="6706"/>
    <lineage>
        <taxon>Eukaryota</taxon>
        <taxon>Metazoa</taxon>
        <taxon>Ecdysozoa</taxon>
        <taxon>Arthropoda</taxon>
        <taxon>Crustacea</taxon>
        <taxon>Multicrustacea</taxon>
        <taxon>Malacostraca</taxon>
        <taxon>Eumalacostraca</taxon>
        <taxon>Eucarida</taxon>
        <taxon>Decapoda</taxon>
        <taxon>Pleocyemata</taxon>
        <taxon>Astacidea</taxon>
        <taxon>Nephropoidea</taxon>
        <taxon>Nephropidae</taxon>
        <taxon>Homarus</taxon>
    </lineage>
</organism>
<evidence type="ECO:0008006" key="3">
    <source>
        <dbReference type="Google" id="ProtNLM"/>
    </source>
</evidence>
<keyword evidence="2" id="KW-1185">Reference proteome</keyword>